<keyword evidence="2" id="KW-1185">Reference proteome</keyword>
<name>A0ACB9LNC0_9MYRT</name>
<sequence>MAYLNTHTLFLKKHSWKGTDTIYTAVAKGEMYKGPEKRTEGYVASKYSLLPDEARRGCMIDNDGNVFMFLSHDKLDDRRIFLFLEVICPAVVSQKEPDMSQQLPAHPQLLAMVLRVALLGCKDELLNPNFE</sequence>
<accession>A0ACB9LNC0</accession>
<dbReference type="Proteomes" id="UP001057402">
    <property type="component" value="Chromosome 11"/>
</dbReference>
<organism evidence="1 2">
    <name type="scientific">Melastoma candidum</name>
    <dbReference type="NCBI Taxonomy" id="119954"/>
    <lineage>
        <taxon>Eukaryota</taxon>
        <taxon>Viridiplantae</taxon>
        <taxon>Streptophyta</taxon>
        <taxon>Embryophyta</taxon>
        <taxon>Tracheophyta</taxon>
        <taxon>Spermatophyta</taxon>
        <taxon>Magnoliopsida</taxon>
        <taxon>eudicotyledons</taxon>
        <taxon>Gunneridae</taxon>
        <taxon>Pentapetalae</taxon>
        <taxon>rosids</taxon>
        <taxon>malvids</taxon>
        <taxon>Myrtales</taxon>
        <taxon>Melastomataceae</taxon>
        <taxon>Melastomatoideae</taxon>
        <taxon>Melastomateae</taxon>
        <taxon>Melastoma</taxon>
    </lineage>
</organism>
<reference evidence="2" key="1">
    <citation type="journal article" date="2023" name="Front. Plant Sci.">
        <title>Chromosomal-level genome assembly of Melastoma candidum provides insights into trichome evolution.</title>
        <authorList>
            <person name="Zhong Y."/>
            <person name="Wu W."/>
            <person name="Sun C."/>
            <person name="Zou P."/>
            <person name="Liu Y."/>
            <person name="Dai S."/>
            <person name="Zhou R."/>
        </authorList>
    </citation>
    <scope>NUCLEOTIDE SEQUENCE [LARGE SCALE GENOMIC DNA]</scope>
</reference>
<dbReference type="EMBL" id="CM042890">
    <property type="protein sequence ID" value="KAI4312726.1"/>
    <property type="molecule type" value="Genomic_DNA"/>
</dbReference>
<proteinExistence type="predicted"/>
<protein>
    <submittedName>
        <fullName evidence="1">Uncharacterized protein</fullName>
    </submittedName>
</protein>
<gene>
    <name evidence="1" type="ORF">MLD38_037525</name>
</gene>
<comment type="caution">
    <text evidence="1">The sequence shown here is derived from an EMBL/GenBank/DDBJ whole genome shotgun (WGS) entry which is preliminary data.</text>
</comment>
<evidence type="ECO:0000313" key="1">
    <source>
        <dbReference type="EMBL" id="KAI4312726.1"/>
    </source>
</evidence>
<evidence type="ECO:0000313" key="2">
    <source>
        <dbReference type="Proteomes" id="UP001057402"/>
    </source>
</evidence>